<dbReference type="AlphaFoldDB" id="A0A2B4R2D4"/>
<dbReference type="OrthoDB" id="5985632at2759"/>
<feature type="compositionally biased region" description="Polar residues" evidence="1">
    <location>
        <begin position="38"/>
        <end position="51"/>
    </location>
</feature>
<dbReference type="STRING" id="50429.A0A2B4R2D4"/>
<gene>
    <name evidence="3" type="ORF">AWC38_SpisGene24362</name>
</gene>
<feature type="domain" description="Integrase zinc-binding" evidence="2">
    <location>
        <begin position="214"/>
        <end position="252"/>
    </location>
</feature>
<feature type="region of interest" description="Disordered" evidence="1">
    <location>
        <begin position="38"/>
        <end position="59"/>
    </location>
</feature>
<reference evidence="4" key="1">
    <citation type="journal article" date="2017" name="bioRxiv">
        <title>Comparative analysis of the genomes of Stylophora pistillata and Acropora digitifera provides evidence for extensive differences between species of corals.</title>
        <authorList>
            <person name="Voolstra C.R."/>
            <person name="Li Y."/>
            <person name="Liew Y.J."/>
            <person name="Baumgarten S."/>
            <person name="Zoccola D."/>
            <person name="Flot J.-F."/>
            <person name="Tambutte S."/>
            <person name="Allemand D."/>
            <person name="Aranda M."/>
        </authorList>
    </citation>
    <scope>NUCLEOTIDE SEQUENCE [LARGE SCALE GENOMIC DNA]</scope>
</reference>
<name>A0A2B4R2D4_STYPI</name>
<organism evidence="3 4">
    <name type="scientific">Stylophora pistillata</name>
    <name type="common">Smooth cauliflower coral</name>
    <dbReference type="NCBI Taxonomy" id="50429"/>
    <lineage>
        <taxon>Eukaryota</taxon>
        <taxon>Metazoa</taxon>
        <taxon>Cnidaria</taxon>
        <taxon>Anthozoa</taxon>
        <taxon>Hexacorallia</taxon>
        <taxon>Scleractinia</taxon>
        <taxon>Astrocoeniina</taxon>
        <taxon>Pocilloporidae</taxon>
        <taxon>Stylophora</taxon>
    </lineage>
</organism>
<dbReference type="EMBL" id="LSMT01001882">
    <property type="protein sequence ID" value="PFX11791.1"/>
    <property type="molecule type" value="Genomic_DNA"/>
</dbReference>
<proteinExistence type="predicted"/>
<comment type="caution">
    <text evidence="3">The sequence shown here is derived from an EMBL/GenBank/DDBJ whole genome shotgun (WGS) entry which is preliminary data.</text>
</comment>
<evidence type="ECO:0000313" key="3">
    <source>
        <dbReference type="EMBL" id="PFX11791.1"/>
    </source>
</evidence>
<accession>A0A2B4R2D4</accession>
<sequence>MTEDIQCWLDSTVALHWLNDDGEYRQFVANRVKKIQSHPNTQWRPVPTSENPADLGSRGGSVNEAQLWWKGPLWLSDRSQWPANIVTTATDDSNAEKKVQRELFALGVEANNDFDTVLEKFGLRKAMRICTWILRFNHNSRHPSKRIIGPLTTEEIHQQEMSWIKRAQSQGAKKVKFARDQEQLNLQLNTDGVLECRGRIQGEYPIYLPDSNSFTVEIVKRAHEVTLHGGVSMTMAKVRERFWVPRLRRLAKRSTALDARGFK</sequence>
<dbReference type="Gene3D" id="1.10.340.70">
    <property type="match status" value="1"/>
</dbReference>
<protein>
    <recommendedName>
        <fullName evidence="2">Integrase zinc-binding domain-containing protein</fullName>
    </recommendedName>
</protein>
<keyword evidence="4" id="KW-1185">Reference proteome</keyword>
<evidence type="ECO:0000313" key="4">
    <source>
        <dbReference type="Proteomes" id="UP000225706"/>
    </source>
</evidence>
<dbReference type="PANTHER" id="PTHR47331">
    <property type="entry name" value="PHD-TYPE DOMAIN-CONTAINING PROTEIN"/>
    <property type="match status" value="1"/>
</dbReference>
<dbReference type="Pfam" id="PF17921">
    <property type="entry name" value="Integrase_H2C2"/>
    <property type="match status" value="1"/>
</dbReference>
<dbReference type="Proteomes" id="UP000225706">
    <property type="component" value="Unassembled WGS sequence"/>
</dbReference>
<evidence type="ECO:0000259" key="2">
    <source>
        <dbReference type="Pfam" id="PF17921"/>
    </source>
</evidence>
<evidence type="ECO:0000256" key="1">
    <source>
        <dbReference type="SAM" id="MobiDB-lite"/>
    </source>
</evidence>
<dbReference type="InterPro" id="IPR041588">
    <property type="entry name" value="Integrase_H2C2"/>
</dbReference>
<feature type="non-terminal residue" evidence="3">
    <location>
        <position position="263"/>
    </location>
</feature>